<gene>
    <name evidence="1" type="ORF">Gocc_0492</name>
</gene>
<sequence length="33" mass="3377">MQRVAIVGAGQSGLQLGLGLLGSGYEVTLMSNR</sequence>
<dbReference type="InterPro" id="IPR036188">
    <property type="entry name" value="FAD/NAD-bd_sf"/>
</dbReference>
<protein>
    <submittedName>
        <fullName evidence="1">Uncharacterized protein</fullName>
    </submittedName>
</protein>
<dbReference type="AlphaFoldDB" id="A0A7M2Z2Q1"/>
<evidence type="ECO:0000313" key="2">
    <source>
        <dbReference type="Proteomes" id="UP000254134"/>
    </source>
</evidence>
<evidence type="ECO:0000313" key="1">
    <source>
        <dbReference type="EMBL" id="RDI76073.1"/>
    </source>
</evidence>
<reference evidence="1 2" key="1">
    <citation type="submission" date="2018-07" db="EMBL/GenBank/DDBJ databases">
        <title>High-quality-draft genome sequence of Gaiella occulta.</title>
        <authorList>
            <person name="Severino R."/>
            <person name="Froufe H.J.C."/>
            <person name="Rainey F.A."/>
            <person name="Barroso C."/>
            <person name="Albuquerque L."/>
            <person name="Lobo-Da-Cunha A."/>
            <person name="Da Costa M.S."/>
            <person name="Egas C."/>
        </authorList>
    </citation>
    <scope>NUCLEOTIDE SEQUENCE [LARGE SCALE GENOMIC DNA]</scope>
    <source>
        <strain evidence="1 2">F2-233</strain>
    </source>
</reference>
<dbReference type="Gene3D" id="3.50.50.60">
    <property type="entry name" value="FAD/NAD(P)-binding domain"/>
    <property type="match status" value="1"/>
</dbReference>
<comment type="caution">
    <text evidence="1">The sequence shown here is derived from an EMBL/GenBank/DDBJ whole genome shotgun (WGS) entry which is preliminary data.</text>
</comment>
<accession>A0A7M2Z2Q1</accession>
<reference evidence="2" key="2">
    <citation type="journal article" date="2019" name="MicrobiologyOpen">
        <title>High-quality draft genome sequence of Gaiella occulta isolated from a 150 meter deep mineral water borehole and comparison with the genome sequences of other deep-branching lineages of the phylum Actinobacteria.</title>
        <authorList>
            <person name="Severino R."/>
            <person name="Froufe H.J.C."/>
            <person name="Barroso C."/>
            <person name="Albuquerque L."/>
            <person name="Lobo-da-Cunha A."/>
            <person name="da Costa M.S."/>
            <person name="Egas C."/>
        </authorList>
    </citation>
    <scope>NUCLEOTIDE SEQUENCE [LARGE SCALE GENOMIC DNA]</scope>
    <source>
        <strain evidence="2">F2-233</strain>
    </source>
</reference>
<dbReference type="Proteomes" id="UP000254134">
    <property type="component" value="Unassembled WGS sequence"/>
</dbReference>
<organism evidence="1 2">
    <name type="scientific">Gaiella occulta</name>
    <dbReference type="NCBI Taxonomy" id="1002870"/>
    <lineage>
        <taxon>Bacteria</taxon>
        <taxon>Bacillati</taxon>
        <taxon>Actinomycetota</taxon>
        <taxon>Thermoleophilia</taxon>
        <taxon>Gaiellales</taxon>
        <taxon>Gaiellaceae</taxon>
        <taxon>Gaiella</taxon>
    </lineage>
</organism>
<dbReference type="EMBL" id="QQZY01000001">
    <property type="protein sequence ID" value="RDI76073.1"/>
    <property type="molecule type" value="Genomic_DNA"/>
</dbReference>
<proteinExistence type="predicted"/>
<keyword evidence="2" id="KW-1185">Reference proteome</keyword>
<dbReference type="SUPFAM" id="SSF51905">
    <property type="entry name" value="FAD/NAD(P)-binding domain"/>
    <property type="match status" value="1"/>
</dbReference>
<name>A0A7M2Z2Q1_9ACTN</name>